<evidence type="ECO:0000256" key="1">
    <source>
        <dbReference type="PROSITE-ProRule" id="PRU00042"/>
    </source>
</evidence>
<dbReference type="PROSITE" id="PS50157">
    <property type="entry name" value="ZINC_FINGER_C2H2_2"/>
    <property type="match status" value="1"/>
</dbReference>
<comment type="caution">
    <text evidence="4">The sequence shown here is derived from an EMBL/GenBank/DDBJ whole genome shotgun (WGS) entry which is preliminary data.</text>
</comment>
<evidence type="ECO:0000313" key="4">
    <source>
        <dbReference type="EMBL" id="KAG0293365.1"/>
    </source>
</evidence>
<accession>A0A9P6QT25</accession>
<evidence type="ECO:0000259" key="3">
    <source>
        <dbReference type="PROSITE" id="PS50157"/>
    </source>
</evidence>
<dbReference type="EMBL" id="JAAAIN010002421">
    <property type="protein sequence ID" value="KAG0293365.1"/>
    <property type="molecule type" value="Genomic_DNA"/>
</dbReference>
<dbReference type="OrthoDB" id="2421942at2759"/>
<keyword evidence="1" id="KW-0863">Zinc-finger</keyword>
<proteinExistence type="predicted"/>
<dbReference type="Gene3D" id="3.30.160.60">
    <property type="entry name" value="Classic Zinc Finger"/>
    <property type="match status" value="1"/>
</dbReference>
<feature type="region of interest" description="Disordered" evidence="2">
    <location>
        <begin position="1"/>
        <end position="20"/>
    </location>
</feature>
<gene>
    <name evidence="4" type="ORF">BGZ97_005363</name>
</gene>
<keyword evidence="5" id="KW-1185">Reference proteome</keyword>
<dbReference type="GO" id="GO:0008270">
    <property type="term" value="F:zinc ion binding"/>
    <property type="evidence" value="ECO:0007669"/>
    <property type="project" value="UniProtKB-KW"/>
</dbReference>
<name>A0A9P6QT25_9FUNG</name>
<dbReference type="SMART" id="SM00355">
    <property type="entry name" value="ZnF_C2H2"/>
    <property type="match status" value="2"/>
</dbReference>
<dbReference type="PROSITE" id="PS00028">
    <property type="entry name" value="ZINC_FINGER_C2H2_1"/>
    <property type="match status" value="1"/>
</dbReference>
<feature type="domain" description="C2H2-type" evidence="3">
    <location>
        <begin position="28"/>
        <end position="56"/>
    </location>
</feature>
<keyword evidence="1" id="KW-0862">Zinc</keyword>
<evidence type="ECO:0000313" key="5">
    <source>
        <dbReference type="Proteomes" id="UP000823405"/>
    </source>
</evidence>
<keyword evidence="1" id="KW-0479">Metal-binding</keyword>
<sequence length="534" mass="59645">MADHIRHTPRPGGTKETTSPKITHLVKFTCTICQKAYKNEATLRSHLFDCHDNGAKRIQPLKCIQSSCASSFQSRQKFLKHIGTCTGDSSSPPTPATGTTLIASTTKEQRNDEDEDRDDEVEVQDTADIVAEAWVDIQGEEEVDQDDQDQIGKKFDRLQEQLISTTGNRNTAEFLLSLMEPVAINLKSGETENVLALPGGTKRLLRDVVVSIQPVKRRAPKGNDIQDGELRPALAAHAFGGLVDDESSYMPLDDDLCYRSFRNHGSDIAKRLAGALLQSGPTVLLALKVEVYGRSPSEDPHQQDVAYPVSGPFIVRSLLHDGATKILIGTQTWNALVTSAVTLTRGAVVVGPNNTVFHPHPRSKVWILKDSRQNLTIERQTRSKFDDPISLEPNAGVFVRFLAHKFLPVTLKTLWDYFMGKKWSGIKLIAFIFHQLYHTRRLDKIDIESKLQEVVSIKNRTQSDSKILGDVRELVLAFEERDHVSFPVNWKVSNCLRILAGYTTNAITILNQDVVAREIEKHIRIVCVTEGLDK</sequence>
<organism evidence="4 5">
    <name type="scientific">Linnemannia gamsii</name>
    <dbReference type="NCBI Taxonomy" id="64522"/>
    <lineage>
        <taxon>Eukaryota</taxon>
        <taxon>Fungi</taxon>
        <taxon>Fungi incertae sedis</taxon>
        <taxon>Mucoromycota</taxon>
        <taxon>Mortierellomycotina</taxon>
        <taxon>Mortierellomycetes</taxon>
        <taxon>Mortierellales</taxon>
        <taxon>Mortierellaceae</taxon>
        <taxon>Linnemannia</taxon>
    </lineage>
</organism>
<dbReference type="InterPro" id="IPR013087">
    <property type="entry name" value="Znf_C2H2_type"/>
</dbReference>
<reference evidence="4" key="1">
    <citation type="journal article" date="2020" name="Fungal Divers.">
        <title>Resolving the Mortierellaceae phylogeny through synthesis of multi-gene phylogenetics and phylogenomics.</title>
        <authorList>
            <person name="Vandepol N."/>
            <person name="Liber J."/>
            <person name="Desiro A."/>
            <person name="Na H."/>
            <person name="Kennedy M."/>
            <person name="Barry K."/>
            <person name="Grigoriev I.V."/>
            <person name="Miller A.N."/>
            <person name="O'Donnell K."/>
            <person name="Stajich J.E."/>
            <person name="Bonito G."/>
        </authorList>
    </citation>
    <scope>NUCLEOTIDE SEQUENCE</scope>
    <source>
        <strain evidence="4">NVP60</strain>
    </source>
</reference>
<dbReference type="Proteomes" id="UP000823405">
    <property type="component" value="Unassembled WGS sequence"/>
</dbReference>
<dbReference type="AlphaFoldDB" id="A0A9P6QT25"/>
<evidence type="ECO:0000256" key="2">
    <source>
        <dbReference type="SAM" id="MobiDB-lite"/>
    </source>
</evidence>
<protein>
    <recommendedName>
        <fullName evidence="3">C2H2-type domain-containing protein</fullName>
    </recommendedName>
</protein>